<name>A0ABQ2CUL7_9DEIO</name>
<evidence type="ECO:0000313" key="2">
    <source>
        <dbReference type="EMBL" id="GGJ22269.1"/>
    </source>
</evidence>
<accession>A0ABQ2CUL7</accession>
<keyword evidence="3" id="KW-1185">Reference proteome</keyword>
<evidence type="ECO:0000313" key="3">
    <source>
        <dbReference type="Proteomes" id="UP000632222"/>
    </source>
</evidence>
<reference evidence="3" key="1">
    <citation type="journal article" date="2019" name="Int. J. Syst. Evol. Microbiol.">
        <title>The Global Catalogue of Microorganisms (GCM) 10K type strain sequencing project: providing services to taxonomists for standard genome sequencing and annotation.</title>
        <authorList>
            <consortium name="The Broad Institute Genomics Platform"/>
            <consortium name="The Broad Institute Genome Sequencing Center for Infectious Disease"/>
            <person name="Wu L."/>
            <person name="Ma J."/>
        </authorList>
    </citation>
    <scope>NUCLEOTIDE SEQUENCE [LARGE SCALE GENOMIC DNA]</scope>
    <source>
        <strain evidence="3">JCM 14370</strain>
    </source>
</reference>
<keyword evidence="1" id="KW-0732">Signal</keyword>
<evidence type="ECO:0000256" key="1">
    <source>
        <dbReference type="SAM" id="SignalP"/>
    </source>
</evidence>
<comment type="caution">
    <text evidence="2">The sequence shown here is derived from an EMBL/GenBank/DDBJ whole genome shotgun (WGS) entry which is preliminary data.</text>
</comment>
<organism evidence="2 3">
    <name type="scientific">Deinococcus roseus</name>
    <dbReference type="NCBI Taxonomy" id="392414"/>
    <lineage>
        <taxon>Bacteria</taxon>
        <taxon>Thermotogati</taxon>
        <taxon>Deinococcota</taxon>
        <taxon>Deinococci</taxon>
        <taxon>Deinococcales</taxon>
        <taxon>Deinococcaceae</taxon>
        <taxon>Deinococcus</taxon>
    </lineage>
</organism>
<sequence length="463" mass="51198">MTDVKKLLIGVMFALGSTAFSISAQDVQERIAYQHTFGILLLANTGFSACPTTTKSWRCFVTPLAVDEWKTLAEKYIGNPLYDVLQFKLQSMQSNPDGGWRIKASHSSGLGYQMTLLPFKNNPEKFQSLVSFDLTFDPKIPVPALKTVVVKPDLKKTSVLKNISSKKLPFTPEQPIEKLEGNYYLNDGYALHRFNRLDGKPGTSLDLTEAPTGNFVRSQKYGLIALQQSGAMSQTLVRLTPDLKVTSTASHQAPSLTGLLLSADGEHLLGHNNHRLFSTGYVFSAGTLELEKILIQTKPLDRVMWSAQGILSSMVDVHFPTPQNTERKLKDMLLNIDFKTGKVLFAQEHSGELELVPSLDSTLTAVVNKDSLDVLDTRSLSRISLPIKNVSTAAFSQDSRILAFANGSTGKIYFFDVKNRKLLPGAYPLQSKVYHLSWTPDGNLVVNGSLVEGKPNLLTQIYR</sequence>
<dbReference type="Proteomes" id="UP000632222">
    <property type="component" value="Unassembled WGS sequence"/>
</dbReference>
<gene>
    <name evidence="2" type="ORF">GCM10008938_05690</name>
</gene>
<evidence type="ECO:0008006" key="4">
    <source>
        <dbReference type="Google" id="ProtNLM"/>
    </source>
</evidence>
<feature type="chain" id="PRO_5046768927" description="WD40 repeat domain-containing protein" evidence="1">
    <location>
        <begin position="25"/>
        <end position="463"/>
    </location>
</feature>
<feature type="signal peptide" evidence="1">
    <location>
        <begin position="1"/>
        <end position="24"/>
    </location>
</feature>
<protein>
    <recommendedName>
        <fullName evidence="4">WD40 repeat domain-containing protein</fullName>
    </recommendedName>
</protein>
<proteinExistence type="predicted"/>
<dbReference type="EMBL" id="BMOD01000002">
    <property type="protein sequence ID" value="GGJ22269.1"/>
    <property type="molecule type" value="Genomic_DNA"/>
</dbReference>
<dbReference type="InterPro" id="IPR011044">
    <property type="entry name" value="Quino_amine_DH_bsu"/>
</dbReference>
<dbReference type="InterPro" id="IPR015943">
    <property type="entry name" value="WD40/YVTN_repeat-like_dom_sf"/>
</dbReference>
<dbReference type="Gene3D" id="2.130.10.10">
    <property type="entry name" value="YVTN repeat-like/Quinoprotein amine dehydrogenase"/>
    <property type="match status" value="1"/>
</dbReference>
<dbReference type="SUPFAM" id="SSF50969">
    <property type="entry name" value="YVTN repeat-like/Quinoprotein amine dehydrogenase"/>
    <property type="match status" value="1"/>
</dbReference>